<reference evidence="2 3" key="1">
    <citation type="submission" date="2020-08" db="EMBL/GenBank/DDBJ databases">
        <title>Genomic Encyclopedia of Type Strains, Phase IV (KMG-IV): sequencing the most valuable type-strain genomes for metagenomic binning, comparative biology and taxonomic classification.</title>
        <authorList>
            <person name="Goeker M."/>
        </authorList>
    </citation>
    <scope>NUCLEOTIDE SEQUENCE [LARGE SCALE GENOMIC DNA]</scope>
    <source>
        <strain evidence="2 3">DSM 12251</strain>
    </source>
</reference>
<keyword evidence="1" id="KW-0472">Membrane</keyword>
<dbReference type="EMBL" id="JACHIF010000001">
    <property type="protein sequence ID" value="MBB5036621.1"/>
    <property type="molecule type" value="Genomic_DNA"/>
</dbReference>
<evidence type="ECO:0000313" key="3">
    <source>
        <dbReference type="Proteomes" id="UP000534294"/>
    </source>
</evidence>
<name>A0A7W8DP61_9BACT</name>
<protein>
    <submittedName>
        <fullName evidence="2">Uncharacterized protein</fullName>
    </submittedName>
</protein>
<feature type="transmembrane region" description="Helical" evidence="1">
    <location>
        <begin position="20"/>
        <end position="37"/>
    </location>
</feature>
<dbReference type="Proteomes" id="UP000534294">
    <property type="component" value="Unassembled WGS sequence"/>
</dbReference>
<sequence>MKKLSCCVEHSRRAEVGKRGIAQAASVVFSSLMLIAMPKCPVCMAAYVALMTGISISAAAASHLRLGLFVVCLSVLGGLVLHGLCKRYRGRCKRLRR</sequence>
<evidence type="ECO:0000313" key="2">
    <source>
        <dbReference type="EMBL" id="MBB5036621.1"/>
    </source>
</evidence>
<evidence type="ECO:0000256" key="1">
    <source>
        <dbReference type="SAM" id="Phobius"/>
    </source>
</evidence>
<proteinExistence type="predicted"/>
<keyword evidence="3" id="KW-1185">Reference proteome</keyword>
<dbReference type="RefSeq" id="WP_184205640.1">
    <property type="nucleotide sequence ID" value="NZ_JACHIF010000001.1"/>
</dbReference>
<keyword evidence="1" id="KW-0812">Transmembrane</keyword>
<accession>A0A7W8DP61</accession>
<gene>
    <name evidence="2" type="ORF">HNQ64_000855</name>
</gene>
<dbReference type="AlphaFoldDB" id="A0A7W8DP61"/>
<comment type="caution">
    <text evidence="2">The sequence shown here is derived from an EMBL/GenBank/DDBJ whole genome shotgun (WGS) entry which is preliminary data.</text>
</comment>
<organism evidence="2 3">
    <name type="scientific">Prosthecobacter dejongeii</name>
    <dbReference type="NCBI Taxonomy" id="48465"/>
    <lineage>
        <taxon>Bacteria</taxon>
        <taxon>Pseudomonadati</taxon>
        <taxon>Verrucomicrobiota</taxon>
        <taxon>Verrucomicrobiia</taxon>
        <taxon>Verrucomicrobiales</taxon>
        <taxon>Verrucomicrobiaceae</taxon>
        <taxon>Prosthecobacter</taxon>
    </lineage>
</organism>
<keyword evidence="1" id="KW-1133">Transmembrane helix</keyword>
<feature type="transmembrane region" description="Helical" evidence="1">
    <location>
        <begin position="67"/>
        <end position="85"/>
    </location>
</feature>